<reference evidence="2" key="1">
    <citation type="journal article" date="2020" name="G3 (Bethesda)">
        <title>High-Quality Assemblies for Three Invasive Social Wasps from the &lt;i&gt;Vespula&lt;/i&gt; Genus.</title>
        <authorList>
            <person name="Harrop T.W.R."/>
            <person name="Guhlin J."/>
            <person name="McLaughlin G.M."/>
            <person name="Permina E."/>
            <person name="Stockwell P."/>
            <person name="Gilligan J."/>
            <person name="Le Lec M.F."/>
            <person name="Gruber M.A.M."/>
            <person name="Quinn O."/>
            <person name="Lovegrove M."/>
            <person name="Duncan E.J."/>
            <person name="Remnant E.J."/>
            <person name="Van Eeckhoven J."/>
            <person name="Graham B."/>
            <person name="Knapp R.A."/>
            <person name="Langford K.W."/>
            <person name="Kronenberg Z."/>
            <person name="Press M.O."/>
            <person name="Eacker S.M."/>
            <person name="Wilson-Rankin E.E."/>
            <person name="Purcell J."/>
            <person name="Lester P.J."/>
            <person name="Dearden P.K."/>
        </authorList>
    </citation>
    <scope>NUCLEOTIDE SEQUENCE</scope>
    <source>
        <strain evidence="2">Volc-1</strain>
    </source>
</reference>
<comment type="caution">
    <text evidence="2">The sequence shown here is derived from an EMBL/GenBank/DDBJ whole genome shotgun (WGS) entry which is preliminary data.</text>
</comment>
<keyword evidence="3" id="KW-1185">Reference proteome</keyword>
<gene>
    <name evidence="2" type="ORF">H0235_009490</name>
</gene>
<dbReference type="EMBL" id="JACSDY010000008">
    <property type="protein sequence ID" value="KAF7421654.1"/>
    <property type="molecule type" value="Genomic_DNA"/>
</dbReference>
<evidence type="ECO:0000256" key="1">
    <source>
        <dbReference type="SAM" id="Phobius"/>
    </source>
</evidence>
<keyword evidence="1" id="KW-0472">Membrane</keyword>
<dbReference type="Proteomes" id="UP000600918">
    <property type="component" value="Unassembled WGS sequence"/>
</dbReference>
<protein>
    <submittedName>
        <fullName evidence="2">Uncharacterized protein</fullName>
    </submittedName>
</protein>
<evidence type="ECO:0000313" key="3">
    <source>
        <dbReference type="Proteomes" id="UP000600918"/>
    </source>
</evidence>
<accession>A0A834NYN0</accession>
<evidence type="ECO:0000313" key="2">
    <source>
        <dbReference type="EMBL" id="KAF7421654.1"/>
    </source>
</evidence>
<organism evidence="2 3">
    <name type="scientific">Vespula pensylvanica</name>
    <name type="common">Western yellow jacket</name>
    <name type="synonym">Wasp</name>
    <dbReference type="NCBI Taxonomy" id="30213"/>
    <lineage>
        <taxon>Eukaryota</taxon>
        <taxon>Metazoa</taxon>
        <taxon>Ecdysozoa</taxon>
        <taxon>Arthropoda</taxon>
        <taxon>Hexapoda</taxon>
        <taxon>Insecta</taxon>
        <taxon>Pterygota</taxon>
        <taxon>Neoptera</taxon>
        <taxon>Endopterygota</taxon>
        <taxon>Hymenoptera</taxon>
        <taxon>Apocrita</taxon>
        <taxon>Aculeata</taxon>
        <taxon>Vespoidea</taxon>
        <taxon>Vespidae</taxon>
        <taxon>Vespinae</taxon>
        <taxon>Vespula</taxon>
    </lineage>
</organism>
<proteinExistence type="predicted"/>
<name>A0A834NYN0_VESPE</name>
<sequence>MRSPQVEEVKWCSGDTLPFMRRYKGPIDSEWFNLAHEFQRVHIVVLAVQLNAVVGILYLVRRYKRPIDSQWSDLATNFNEHTS</sequence>
<dbReference type="AlphaFoldDB" id="A0A834NYN0"/>
<feature type="transmembrane region" description="Helical" evidence="1">
    <location>
        <begin position="41"/>
        <end position="60"/>
    </location>
</feature>
<keyword evidence="1" id="KW-0812">Transmembrane</keyword>
<keyword evidence="1" id="KW-1133">Transmembrane helix</keyword>